<dbReference type="EMBL" id="WMJY01000002">
    <property type="protein sequence ID" value="MTH28586.1"/>
    <property type="molecule type" value="Genomic_DNA"/>
</dbReference>
<reference evidence="1 2" key="1">
    <citation type="journal article" date="2006" name="Int. J. Syst. Evol. Microbiol.">
        <title>Myroides pelagicus sp. nov., isolated from seawater in Thailand.</title>
        <authorList>
            <person name="Yoon J."/>
            <person name="Maneerat S."/>
            <person name="Kawai F."/>
            <person name="Yokota A."/>
        </authorList>
    </citation>
    <scope>NUCLEOTIDE SEQUENCE [LARGE SCALE GENOMIC DNA]</scope>
    <source>
        <strain evidence="1 2">SM1T</strain>
    </source>
</reference>
<name>A0A7K1GI94_9FLAO</name>
<proteinExistence type="predicted"/>
<keyword evidence="2" id="KW-1185">Reference proteome</keyword>
<gene>
    <name evidence="1" type="ORF">GJV77_01430</name>
</gene>
<protein>
    <recommendedName>
        <fullName evidence="3">Tetratricopeptide repeat protein</fullName>
    </recommendedName>
</protein>
<comment type="caution">
    <text evidence="1">The sequence shown here is derived from an EMBL/GenBank/DDBJ whole genome shotgun (WGS) entry which is preliminary data.</text>
</comment>
<dbReference type="AlphaFoldDB" id="A0A7K1GI94"/>
<sequence>MATNYGLEIQKLLLQVGSSKDARKNIKLLKQGVNLADASQDLDWGIDLRMRLINMESEIFECKESFPAFSWMLEKYNSNPDYFDDEDFLWFYNAMFSSCTTSVSISKEKMIEIVEDYKVKLVVAGYSLRSYYHLLALFYIRTKNFEKSLEVIDLAEATIIDALSGGSNQTWEKEMRVGNLLALDSLEEALVVIQPLFLVRDEYNLTASCAYIEIAFHYAKLREDEIAKEYLSTGLSLFDLGALYNTNYVVTTKAMLMYLLNRYDMEGTYSLFEELSRWGEEIEDFLFFFFAKFAAVIFKGGGKARLDLQSHLSIYQDTGEYDLHVLHEFYKTKAFELADQFDLRNGNTWQRDELERLLMN</sequence>
<dbReference type="Proteomes" id="UP000488936">
    <property type="component" value="Unassembled WGS sequence"/>
</dbReference>
<evidence type="ECO:0000313" key="1">
    <source>
        <dbReference type="EMBL" id="MTH28586.1"/>
    </source>
</evidence>
<dbReference type="RefSeq" id="WP_155034576.1">
    <property type="nucleotide sequence ID" value="NZ_JBHTIG010000038.1"/>
</dbReference>
<evidence type="ECO:0000313" key="2">
    <source>
        <dbReference type="Proteomes" id="UP000488936"/>
    </source>
</evidence>
<dbReference type="OrthoDB" id="56388at2"/>
<evidence type="ECO:0008006" key="3">
    <source>
        <dbReference type="Google" id="ProtNLM"/>
    </source>
</evidence>
<accession>A0A7K1GI94</accession>
<organism evidence="1 2">
    <name type="scientific">Myroides pelagicus</name>
    <dbReference type="NCBI Taxonomy" id="270914"/>
    <lineage>
        <taxon>Bacteria</taxon>
        <taxon>Pseudomonadati</taxon>
        <taxon>Bacteroidota</taxon>
        <taxon>Flavobacteriia</taxon>
        <taxon>Flavobacteriales</taxon>
        <taxon>Flavobacteriaceae</taxon>
        <taxon>Myroides</taxon>
    </lineage>
</organism>